<comment type="caution">
    <text evidence="1">The sequence shown here is derived from an EMBL/GenBank/DDBJ whole genome shotgun (WGS) entry which is preliminary data.</text>
</comment>
<proteinExistence type="predicted"/>
<reference evidence="1" key="1">
    <citation type="journal article" date="2019" name="bioRxiv">
        <title>The Genome of the Zebra Mussel, Dreissena polymorpha: A Resource for Invasive Species Research.</title>
        <authorList>
            <person name="McCartney M.A."/>
            <person name="Auch B."/>
            <person name="Kono T."/>
            <person name="Mallez S."/>
            <person name="Zhang Y."/>
            <person name="Obille A."/>
            <person name="Becker A."/>
            <person name="Abrahante J.E."/>
            <person name="Garbe J."/>
            <person name="Badalamenti J.P."/>
            <person name="Herman A."/>
            <person name="Mangelson H."/>
            <person name="Liachko I."/>
            <person name="Sullivan S."/>
            <person name="Sone E.D."/>
            <person name="Koren S."/>
            <person name="Silverstein K.A.T."/>
            <person name="Beckman K.B."/>
            <person name="Gohl D.M."/>
        </authorList>
    </citation>
    <scope>NUCLEOTIDE SEQUENCE</scope>
    <source>
        <strain evidence="1">Duluth1</strain>
        <tissue evidence="1">Whole animal</tissue>
    </source>
</reference>
<keyword evidence="3" id="KW-1185">Reference proteome</keyword>
<evidence type="ECO:0000313" key="2">
    <source>
        <dbReference type="EMBL" id="KAH3740587.1"/>
    </source>
</evidence>
<name>A0A9D4D765_DREPO</name>
<dbReference type="Proteomes" id="UP000828390">
    <property type="component" value="Unassembled WGS sequence"/>
</dbReference>
<evidence type="ECO:0000313" key="1">
    <source>
        <dbReference type="EMBL" id="KAH3740248.1"/>
    </source>
</evidence>
<accession>A0A9D4D765</accession>
<gene>
    <name evidence="1" type="ORF">DPMN_046949</name>
    <name evidence="2" type="ORF">DPMN_047293</name>
</gene>
<protein>
    <submittedName>
        <fullName evidence="1">Uncharacterized protein</fullName>
    </submittedName>
</protein>
<dbReference type="EMBL" id="JAIWYP010000011">
    <property type="protein sequence ID" value="KAH3740248.1"/>
    <property type="molecule type" value="Genomic_DNA"/>
</dbReference>
<evidence type="ECO:0000313" key="3">
    <source>
        <dbReference type="Proteomes" id="UP000828390"/>
    </source>
</evidence>
<dbReference type="EMBL" id="JAIWYP010000011">
    <property type="protein sequence ID" value="KAH3740587.1"/>
    <property type="molecule type" value="Genomic_DNA"/>
</dbReference>
<organism evidence="1 3">
    <name type="scientific">Dreissena polymorpha</name>
    <name type="common">Zebra mussel</name>
    <name type="synonym">Mytilus polymorpha</name>
    <dbReference type="NCBI Taxonomy" id="45954"/>
    <lineage>
        <taxon>Eukaryota</taxon>
        <taxon>Metazoa</taxon>
        <taxon>Spiralia</taxon>
        <taxon>Lophotrochozoa</taxon>
        <taxon>Mollusca</taxon>
        <taxon>Bivalvia</taxon>
        <taxon>Autobranchia</taxon>
        <taxon>Heteroconchia</taxon>
        <taxon>Euheterodonta</taxon>
        <taxon>Imparidentia</taxon>
        <taxon>Neoheterodontei</taxon>
        <taxon>Myida</taxon>
        <taxon>Dreissenoidea</taxon>
        <taxon>Dreissenidae</taxon>
        <taxon>Dreissena</taxon>
    </lineage>
</organism>
<dbReference type="AlphaFoldDB" id="A0A9D4D765"/>
<sequence length="74" mass="7643">MSEKNECLLFTGSLLVTDADSGTNADVSCSGASGSSSSAYYTIGADCNIYLSKSPDFATGTTVTYVDAEPYCAF</sequence>
<reference evidence="1" key="2">
    <citation type="submission" date="2020-11" db="EMBL/GenBank/DDBJ databases">
        <authorList>
            <person name="McCartney M.A."/>
            <person name="Auch B."/>
            <person name="Kono T."/>
            <person name="Mallez S."/>
            <person name="Becker A."/>
            <person name="Gohl D.M."/>
            <person name="Silverstein K.A.T."/>
            <person name="Koren S."/>
            <person name="Bechman K.B."/>
            <person name="Herman A."/>
            <person name="Abrahante J.E."/>
            <person name="Garbe J."/>
        </authorList>
    </citation>
    <scope>NUCLEOTIDE SEQUENCE</scope>
    <source>
        <strain evidence="1">Duluth1</strain>
        <tissue evidence="1">Whole animal</tissue>
    </source>
</reference>